<reference evidence="1" key="1">
    <citation type="submission" date="2020-08" db="EMBL/GenBank/DDBJ databases">
        <title>Multicomponent nature underlies the extraordinary mechanical properties of spider dragline silk.</title>
        <authorList>
            <person name="Kono N."/>
            <person name="Nakamura H."/>
            <person name="Mori M."/>
            <person name="Yoshida Y."/>
            <person name="Ohtoshi R."/>
            <person name="Malay A.D."/>
            <person name="Moran D.A.P."/>
            <person name="Tomita M."/>
            <person name="Numata K."/>
            <person name="Arakawa K."/>
        </authorList>
    </citation>
    <scope>NUCLEOTIDE SEQUENCE</scope>
</reference>
<organism evidence="1 2">
    <name type="scientific">Trichonephila inaurata madagascariensis</name>
    <dbReference type="NCBI Taxonomy" id="2747483"/>
    <lineage>
        <taxon>Eukaryota</taxon>
        <taxon>Metazoa</taxon>
        <taxon>Ecdysozoa</taxon>
        <taxon>Arthropoda</taxon>
        <taxon>Chelicerata</taxon>
        <taxon>Arachnida</taxon>
        <taxon>Araneae</taxon>
        <taxon>Araneomorphae</taxon>
        <taxon>Entelegynae</taxon>
        <taxon>Araneoidea</taxon>
        <taxon>Nephilidae</taxon>
        <taxon>Trichonephila</taxon>
        <taxon>Trichonephila inaurata</taxon>
    </lineage>
</organism>
<dbReference type="AlphaFoldDB" id="A0A8X6XSF2"/>
<protein>
    <submittedName>
        <fullName evidence="1">DUF4758 domain-containing protein</fullName>
    </submittedName>
</protein>
<dbReference type="Proteomes" id="UP000886998">
    <property type="component" value="Unassembled WGS sequence"/>
</dbReference>
<comment type="caution">
    <text evidence="1">The sequence shown here is derived from an EMBL/GenBank/DDBJ whole genome shotgun (WGS) entry which is preliminary data.</text>
</comment>
<gene>
    <name evidence="1" type="primary">AVEN_100067_1</name>
    <name evidence="1" type="ORF">TNIN_40841</name>
</gene>
<proteinExistence type="predicted"/>
<keyword evidence="2" id="KW-1185">Reference proteome</keyword>
<accession>A0A8X6XSF2</accession>
<evidence type="ECO:0000313" key="1">
    <source>
        <dbReference type="EMBL" id="GFY57835.1"/>
    </source>
</evidence>
<dbReference type="EMBL" id="BMAV01011767">
    <property type="protein sequence ID" value="GFY57835.1"/>
    <property type="molecule type" value="Genomic_DNA"/>
</dbReference>
<sequence length="116" mass="12283">MTSLSTTVEPYLNTQLFQQQNQLQQLLGGGSQLGGTGPLPLAPPPQYSTVTSTYTTVTTATSLSTRIYTLIYNAISTKFRTVTSTSLYETTITATTTSEVPIAITAPPGGVFPFLG</sequence>
<evidence type="ECO:0000313" key="2">
    <source>
        <dbReference type="Proteomes" id="UP000886998"/>
    </source>
</evidence>
<name>A0A8X6XSF2_9ARAC</name>